<evidence type="ECO:0000313" key="3">
    <source>
        <dbReference type="EMBL" id="PIC54520.1"/>
    </source>
</evidence>
<feature type="transmembrane region" description="Helical" evidence="1">
    <location>
        <begin position="349"/>
        <end position="370"/>
    </location>
</feature>
<organism evidence="3 4">
    <name type="scientific">Caenorhabditis nigoni</name>
    <dbReference type="NCBI Taxonomy" id="1611254"/>
    <lineage>
        <taxon>Eukaryota</taxon>
        <taxon>Metazoa</taxon>
        <taxon>Ecdysozoa</taxon>
        <taxon>Nematoda</taxon>
        <taxon>Chromadorea</taxon>
        <taxon>Rhabditida</taxon>
        <taxon>Rhabditina</taxon>
        <taxon>Rhabditomorpha</taxon>
        <taxon>Rhabditoidea</taxon>
        <taxon>Rhabditidae</taxon>
        <taxon>Peloderinae</taxon>
        <taxon>Caenorhabditis</taxon>
    </lineage>
</organism>
<keyword evidence="1" id="KW-1133">Transmembrane helix</keyword>
<evidence type="ECO:0000313" key="4">
    <source>
        <dbReference type="Proteomes" id="UP000230233"/>
    </source>
</evidence>
<evidence type="ECO:0000256" key="2">
    <source>
        <dbReference type="SAM" id="SignalP"/>
    </source>
</evidence>
<feature type="transmembrane region" description="Helical" evidence="1">
    <location>
        <begin position="632"/>
        <end position="650"/>
    </location>
</feature>
<dbReference type="OrthoDB" id="5872836at2759"/>
<feature type="transmembrane region" description="Helical" evidence="1">
    <location>
        <begin position="105"/>
        <end position="125"/>
    </location>
</feature>
<dbReference type="STRING" id="1611254.A0A2G5VS59"/>
<feature type="transmembrane region" description="Helical" evidence="1">
    <location>
        <begin position="382"/>
        <end position="405"/>
    </location>
</feature>
<dbReference type="EMBL" id="PDUG01000001">
    <property type="protein sequence ID" value="PIC54520.1"/>
    <property type="molecule type" value="Genomic_DNA"/>
</dbReference>
<keyword evidence="1" id="KW-0472">Membrane</keyword>
<gene>
    <name evidence="3" type="primary">Cni-Y18H1A.15</name>
    <name evidence="3" type="synonym">Cnig_chr_I.g374</name>
    <name evidence="3" type="ORF">B9Z55_000374</name>
</gene>
<name>A0A2G5VS59_9PELO</name>
<reference evidence="4" key="1">
    <citation type="submission" date="2017-10" db="EMBL/GenBank/DDBJ databases">
        <title>Rapid genome shrinkage in a self-fertile nematode reveals novel sperm competition proteins.</title>
        <authorList>
            <person name="Yin D."/>
            <person name="Schwarz E.M."/>
            <person name="Thomas C.G."/>
            <person name="Felde R.L."/>
            <person name="Korf I.F."/>
            <person name="Cutter A.D."/>
            <person name="Schartner C.M."/>
            <person name="Ralston E.J."/>
            <person name="Meyer B.J."/>
            <person name="Haag E.S."/>
        </authorList>
    </citation>
    <scope>NUCLEOTIDE SEQUENCE [LARGE SCALE GENOMIC DNA]</scope>
    <source>
        <strain evidence="4">JU1422</strain>
    </source>
</reference>
<feature type="chain" id="PRO_5013841966" description="Domain of unknown function WSN domain-containing protein" evidence="2">
    <location>
        <begin position="18"/>
        <end position="668"/>
    </location>
</feature>
<protein>
    <recommendedName>
        <fullName evidence="5">Domain of unknown function WSN domain-containing protein</fullName>
    </recommendedName>
</protein>
<keyword evidence="1" id="KW-0812">Transmembrane</keyword>
<keyword evidence="2" id="KW-0732">Signal</keyword>
<accession>A0A2G5VS59</accession>
<keyword evidence="4" id="KW-1185">Reference proteome</keyword>
<sequence length="668" mass="76296">MKSLVLLLLLQIHLIACFKNSSIQKEISCYDWFPEPITYRLDESHSQLTLDFKIIDDLISDRNINESNQIVEDYVIRILNTENGSGGYSDIIGIVFKHLPTVRQLIISIFCIKTAVIIFSIIWKLGFSEIFEVLGIALRFHEYRSGLTIIPIFCCLGLLILTSNLRSSSGFIMEGIDNLELKNDERFMPIQDRVARKLEMTPCFFDKDFARNIKMWRIEDRYLTKAVNTTMFDKLLPISEIEEQIDKVKSRFSFFGFGAMFNAHDICKKLENEAGKMILKLGGDLKFENLQLEVEKLQEEYKEIIRKSINISIPSTKEAIGSIGGFVEKYHQNVILIPKIHIINFYEKFVATTVAITVAVSATLTVLFVLEFEFKKKWTKILAEMAVFIVIIFMVISLFLFLLLICRITFTVMVHDQVPKDSFAIFKKANPTKISKNKSINYGELLDVDSTPQSIEGAKLFESNRKFNESVERLAEIMSLEFEEYVEKSCEKSIKTEEEIEKIVEKTGCWKTKGLNDYLENLSKISIIFGTSEIPGKPEISRLNSTKSTICSLNEGLKSNPIDKSIIREAAYSKWVEALVPLKGLPVIRNSSMEIVRSPMQIYLVFENPSKKLRPTILEHMLDMAVGIGKMAPIYFILSIYFMCILPIMMDQNSEDGGGGSDEKTSKS</sequence>
<proteinExistence type="predicted"/>
<feature type="signal peptide" evidence="2">
    <location>
        <begin position="1"/>
        <end position="17"/>
    </location>
</feature>
<feature type="transmembrane region" description="Helical" evidence="1">
    <location>
        <begin position="146"/>
        <end position="165"/>
    </location>
</feature>
<evidence type="ECO:0008006" key="5">
    <source>
        <dbReference type="Google" id="ProtNLM"/>
    </source>
</evidence>
<comment type="caution">
    <text evidence="3">The sequence shown here is derived from an EMBL/GenBank/DDBJ whole genome shotgun (WGS) entry which is preliminary data.</text>
</comment>
<evidence type="ECO:0000256" key="1">
    <source>
        <dbReference type="SAM" id="Phobius"/>
    </source>
</evidence>
<dbReference type="AlphaFoldDB" id="A0A2G5VS59"/>
<dbReference type="Proteomes" id="UP000230233">
    <property type="component" value="Chromosome I"/>
</dbReference>